<dbReference type="Gene3D" id="1.10.8.60">
    <property type="match status" value="2"/>
</dbReference>
<accession>X0STE0</accession>
<dbReference type="FunFam" id="1.10.8.60:FF:000017">
    <property type="entry name" value="ATP-dependent chaperone ClpB"/>
    <property type="match status" value="1"/>
</dbReference>
<evidence type="ECO:0000259" key="5">
    <source>
        <dbReference type="SMART" id="SM00382"/>
    </source>
</evidence>
<keyword evidence="2" id="KW-0547">Nucleotide-binding</keyword>
<evidence type="ECO:0000313" key="7">
    <source>
        <dbReference type="EMBL" id="GAF78416.1"/>
    </source>
</evidence>
<dbReference type="InterPro" id="IPR041546">
    <property type="entry name" value="ClpA/ClpB_AAA_lid"/>
</dbReference>
<feature type="domain" description="AAA+ ATPase" evidence="5">
    <location>
        <begin position="185"/>
        <end position="332"/>
    </location>
</feature>
<gene>
    <name evidence="7" type="ORF">S01H1_01214</name>
</gene>
<organism evidence="7">
    <name type="scientific">marine sediment metagenome</name>
    <dbReference type="NCBI Taxonomy" id="412755"/>
    <lineage>
        <taxon>unclassified sequences</taxon>
        <taxon>metagenomes</taxon>
        <taxon>ecological metagenomes</taxon>
    </lineage>
</organism>
<name>X0STE0_9ZZZZ</name>
<sequence>GIKERYEEHHNLIISDEGVKAAGELAARYVPDRFLPDKAIDLVDEAASRVRIKRSYAPPSLREALRGLESLRKEKEAAISSQQLEVAAELREQEVKLQERVESMAHGWQTERAETKPVVTDEDICEVVSMWTGIPVTRIASEESQRLLQMEDVLHERVIGQDEAIHIVSKAVRRARAGLKDPKRPIGVFMFLGPTGVGKTHLGRVLAEFMFGSEDAMIKLDMSEFMERHNISRLIGAPPGYVGYDDAGQLTDTVRRKSYCLILLDEIEKAHPEVFNMLLQIFDDGHLTDAKGRRVDFRNTVIIMTSNVGSDLIRKETALGFSTKTDEAKTSEEHYKKMKDKVLSAMKNVFRPEFVNRVDATVVFHALSRQHIRQIVELEIRDVESQLTLKGITLDMTDVAKDWIGEKGFDPLFGARPLRRIIQNEVEDRLSEALLEGRFQSGDTVRIDVENEEIILINMSEPALA</sequence>
<dbReference type="GO" id="GO:0005737">
    <property type="term" value="C:cytoplasm"/>
    <property type="evidence" value="ECO:0007669"/>
    <property type="project" value="TreeGrafter"/>
</dbReference>
<evidence type="ECO:0008006" key="8">
    <source>
        <dbReference type="Google" id="ProtNLM"/>
    </source>
</evidence>
<feature type="domain" description="Clp ATPase C-terminal" evidence="6">
    <location>
        <begin position="367"/>
        <end position="456"/>
    </location>
</feature>
<dbReference type="EMBL" id="BARS01000509">
    <property type="protein sequence ID" value="GAF78416.1"/>
    <property type="molecule type" value="Genomic_DNA"/>
</dbReference>
<dbReference type="SMART" id="SM01086">
    <property type="entry name" value="ClpB_D2-small"/>
    <property type="match status" value="1"/>
</dbReference>
<dbReference type="FunFam" id="3.40.50.300:FF:000025">
    <property type="entry name" value="ATP-dependent Clp protease subunit"/>
    <property type="match status" value="1"/>
</dbReference>
<dbReference type="Gene3D" id="3.40.50.300">
    <property type="entry name" value="P-loop containing nucleotide triphosphate hydrolases"/>
    <property type="match status" value="1"/>
</dbReference>
<dbReference type="PANTHER" id="PTHR11638">
    <property type="entry name" value="ATP-DEPENDENT CLP PROTEASE"/>
    <property type="match status" value="1"/>
</dbReference>
<dbReference type="InterPro" id="IPR003959">
    <property type="entry name" value="ATPase_AAA_core"/>
</dbReference>
<dbReference type="Pfam" id="PF10431">
    <property type="entry name" value="ClpB_D2-small"/>
    <property type="match status" value="1"/>
</dbReference>
<dbReference type="GO" id="GO:0016887">
    <property type="term" value="F:ATP hydrolysis activity"/>
    <property type="evidence" value="ECO:0007669"/>
    <property type="project" value="InterPro"/>
</dbReference>
<evidence type="ECO:0000256" key="2">
    <source>
        <dbReference type="ARBA" id="ARBA00022741"/>
    </source>
</evidence>
<feature type="non-terminal residue" evidence="7">
    <location>
        <position position="1"/>
    </location>
</feature>
<dbReference type="Pfam" id="PF07724">
    <property type="entry name" value="AAA_2"/>
    <property type="match status" value="1"/>
</dbReference>
<dbReference type="PANTHER" id="PTHR11638:SF18">
    <property type="entry name" value="HEAT SHOCK PROTEIN 104"/>
    <property type="match status" value="1"/>
</dbReference>
<protein>
    <recommendedName>
        <fullName evidence="8">UVR domain-containing protein</fullName>
    </recommendedName>
</protein>
<proteinExistence type="predicted"/>
<dbReference type="InterPro" id="IPR001270">
    <property type="entry name" value="ClpA/B"/>
</dbReference>
<dbReference type="InterPro" id="IPR050130">
    <property type="entry name" value="ClpA_ClpB"/>
</dbReference>
<evidence type="ECO:0000256" key="4">
    <source>
        <dbReference type="ARBA" id="ARBA00023186"/>
    </source>
</evidence>
<dbReference type="PRINTS" id="PR00300">
    <property type="entry name" value="CLPPROTEASEA"/>
</dbReference>
<dbReference type="GO" id="GO:0005524">
    <property type="term" value="F:ATP binding"/>
    <property type="evidence" value="ECO:0007669"/>
    <property type="project" value="UniProtKB-KW"/>
</dbReference>
<dbReference type="AlphaFoldDB" id="X0STE0"/>
<dbReference type="SMART" id="SM00382">
    <property type="entry name" value="AAA"/>
    <property type="match status" value="1"/>
</dbReference>
<dbReference type="InterPro" id="IPR027417">
    <property type="entry name" value="P-loop_NTPase"/>
</dbReference>
<reference evidence="7" key="1">
    <citation type="journal article" date="2014" name="Front. Microbiol.">
        <title>High frequency of phylogenetically diverse reductive dehalogenase-homologous genes in deep subseafloor sedimentary metagenomes.</title>
        <authorList>
            <person name="Kawai M."/>
            <person name="Futagami T."/>
            <person name="Toyoda A."/>
            <person name="Takaki Y."/>
            <person name="Nishi S."/>
            <person name="Hori S."/>
            <person name="Arai W."/>
            <person name="Tsubouchi T."/>
            <person name="Morono Y."/>
            <person name="Uchiyama I."/>
            <person name="Ito T."/>
            <person name="Fujiyama A."/>
            <person name="Inagaki F."/>
            <person name="Takami H."/>
        </authorList>
    </citation>
    <scope>NUCLEOTIDE SEQUENCE</scope>
    <source>
        <strain evidence="7">Expedition CK06-06</strain>
    </source>
</reference>
<comment type="caution">
    <text evidence="7">The sequence shown here is derived from an EMBL/GenBank/DDBJ whole genome shotgun (WGS) entry which is preliminary data.</text>
</comment>
<dbReference type="Gene3D" id="4.10.860.10">
    <property type="entry name" value="UVR domain"/>
    <property type="match status" value="1"/>
</dbReference>
<evidence type="ECO:0000256" key="1">
    <source>
        <dbReference type="ARBA" id="ARBA00022737"/>
    </source>
</evidence>
<keyword evidence="4" id="KW-0143">Chaperone</keyword>
<dbReference type="InterPro" id="IPR019489">
    <property type="entry name" value="Clp_ATPase_C"/>
</dbReference>
<dbReference type="Pfam" id="PF17871">
    <property type="entry name" value="AAA_lid_9"/>
    <property type="match status" value="1"/>
</dbReference>
<keyword evidence="1" id="KW-0677">Repeat</keyword>
<dbReference type="InterPro" id="IPR003593">
    <property type="entry name" value="AAA+_ATPase"/>
</dbReference>
<evidence type="ECO:0000256" key="3">
    <source>
        <dbReference type="ARBA" id="ARBA00022840"/>
    </source>
</evidence>
<dbReference type="CDD" id="cd19499">
    <property type="entry name" value="RecA-like_ClpB_Hsp104-like"/>
    <property type="match status" value="1"/>
</dbReference>
<dbReference type="SUPFAM" id="SSF52540">
    <property type="entry name" value="P-loop containing nucleoside triphosphate hydrolases"/>
    <property type="match status" value="2"/>
</dbReference>
<dbReference type="GO" id="GO:0034605">
    <property type="term" value="P:cellular response to heat"/>
    <property type="evidence" value="ECO:0007669"/>
    <property type="project" value="TreeGrafter"/>
</dbReference>
<keyword evidence="3" id="KW-0067">ATP-binding</keyword>
<evidence type="ECO:0000259" key="6">
    <source>
        <dbReference type="SMART" id="SM01086"/>
    </source>
</evidence>